<dbReference type="PANTHER" id="PTHR31793">
    <property type="entry name" value="4-HYDROXYBENZOYL-COA THIOESTERASE FAMILY MEMBER"/>
    <property type="match status" value="1"/>
</dbReference>
<dbReference type="Proteomes" id="UP000007796">
    <property type="component" value="Unassembled WGS sequence"/>
</dbReference>
<organism evidence="4">
    <name type="scientific">Grosmannia clavigera (strain kw1407 / UAMH 11150)</name>
    <name type="common">Blue stain fungus</name>
    <name type="synonym">Graphiocladiella clavigera</name>
    <dbReference type="NCBI Taxonomy" id="655863"/>
    <lineage>
        <taxon>Eukaryota</taxon>
        <taxon>Fungi</taxon>
        <taxon>Dikarya</taxon>
        <taxon>Ascomycota</taxon>
        <taxon>Pezizomycotina</taxon>
        <taxon>Sordariomycetes</taxon>
        <taxon>Sordariomycetidae</taxon>
        <taxon>Ophiostomatales</taxon>
        <taxon>Ophiostomataceae</taxon>
        <taxon>Leptographium</taxon>
    </lineage>
</organism>
<proteinExistence type="inferred from homology"/>
<dbReference type="CDD" id="cd00586">
    <property type="entry name" value="4HBT"/>
    <property type="match status" value="1"/>
</dbReference>
<evidence type="ECO:0000313" key="3">
    <source>
        <dbReference type="EMBL" id="EFX02926.1"/>
    </source>
</evidence>
<dbReference type="Gene3D" id="3.10.129.10">
    <property type="entry name" value="Hotdog Thioesterase"/>
    <property type="match status" value="1"/>
</dbReference>
<dbReference type="InterPro" id="IPR029069">
    <property type="entry name" value="HotDog_dom_sf"/>
</dbReference>
<dbReference type="HOGENOM" id="CLU_101141_0_2_1"/>
<keyword evidence="4" id="KW-1185">Reference proteome</keyword>
<dbReference type="EMBL" id="GL629769">
    <property type="protein sequence ID" value="EFX02926.1"/>
    <property type="molecule type" value="Genomic_DNA"/>
</dbReference>
<dbReference type="RefSeq" id="XP_014172408.1">
    <property type="nucleotide sequence ID" value="XM_014316933.1"/>
</dbReference>
<dbReference type="GeneID" id="25975890"/>
<dbReference type="InterPro" id="IPR050563">
    <property type="entry name" value="4-hydroxybenzoyl-CoA_TE"/>
</dbReference>
<dbReference type="eggNOG" id="ENOG502S411">
    <property type="taxonomic scope" value="Eukaryota"/>
</dbReference>
<dbReference type="SUPFAM" id="SSF54637">
    <property type="entry name" value="Thioesterase/thiol ester dehydrase-isomerase"/>
    <property type="match status" value="1"/>
</dbReference>
<evidence type="ECO:0000256" key="1">
    <source>
        <dbReference type="ARBA" id="ARBA00005953"/>
    </source>
</evidence>
<dbReference type="AlphaFoldDB" id="F0XGH3"/>
<keyword evidence="2" id="KW-0378">Hydrolase</keyword>
<evidence type="ECO:0000256" key="2">
    <source>
        <dbReference type="ARBA" id="ARBA00022801"/>
    </source>
</evidence>
<sequence length="162" mass="18591">MAPYKVLKTRRREDYPFQLEYRTRWNDNDMYAHMNNTVYNVLFDSIINAYLIDHCDFHPDRREPQYGMAVNTHTDFFASIAFPQVAELGLRVIQLGRSSVHYEIALFVRGSPDVRAVGVFIQVFVDAATDRPNAETGMHPTLRSGLERILVQLPGDGVDSKL</sequence>
<comment type="similarity">
    <text evidence="1">Belongs to the 4-hydroxybenzoyl-CoA thioesterase family.</text>
</comment>
<evidence type="ECO:0000313" key="4">
    <source>
        <dbReference type="Proteomes" id="UP000007796"/>
    </source>
</evidence>
<protein>
    <submittedName>
        <fullName evidence="3">Thioesterase family protein</fullName>
    </submittedName>
</protein>
<dbReference type="PANTHER" id="PTHR31793:SF27">
    <property type="entry name" value="NOVEL THIOESTERASE SUPERFAMILY DOMAIN AND SAPOSIN A-TYPE DOMAIN CONTAINING PROTEIN (0610012H03RIK)"/>
    <property type="match status" value="1"/>
</dbReference>
<name>F0XGH3_GROCL</name>
<dbReference type="GO" id="GO:0047617">
    <property type="term" value="F:fatty acyl-CoA hydrolase activity"/>
    <property type="evidence" value="ECO:0007669"/>
    <property type="project" value="TreeGrafter"/>
</dbReference>
<gene>
    <name evidence="3" type="ORF">CMQ_2855</name>
</gene>
<dbReference type="OrthoDB" id="2420454at2759"/>
<dbReference type="STRING" id="655863.F0XGH3"/>
<dbReference type="Pfam" id="PF13279">
    <property type="entry name" value="4HBT_2"/>
    <property type="match status" value="1"/>
</dbReference>
<dbReference type="FunFam" id="3.10.129.10:FF:000104">
    <property type="entry name" value="Thioesterase family protein (AFU_orthologue AFUA_2G16350)"/>
    <property type="match status" value="1"/>
</dbReference>
<accession>F0XGH3</accession>
<dbReference type="InParanoid" id="F0XGH3"/>
<reference evidence="3 4" key="1">
    <citation type="journal article" date="2011" name="Proc. Natl. Acad. Sci. U.S.A.">
        <title>Genome and transcriptome analyses of the mountain pine beetle-fungal symbiont Grosmannia clavigera, a lodgepole pine pathogen.</title>
        <authorList>
            <person name="DiGuistini S."/>
            <person name="Wang Y."/>
            <person name="Liao N.Y."/>
            <person name="Taylor G."/>
            <person name="Tanguay P."/>
            <person name="Feau N."/>
            <person name="Henrissat B."/>
            <person name="Chan S.K."/>
            <person name="Hesse-Orce U."/>
            <person name="Alamouti S.M."/>
            <person name="Tsui C.K.M."/>
            <person name="Docking R.T."/>
            <person name="Levasseur A."/>
            <person name="Haridas S."/>
            <person name="Robertson G."/>
            <person name="Birol I."/>
            <person name="Holt R.A."/>
            <person name="Marra M.A."/>
            <person name="Hamelin R.C."/>
            <person name="Hirst M."/>
            <person name="Jones S.J.M."/>
            <person name="Bohlmann J."/>
            <person name="Breuil C."/>
        </authorList>
    </citation>
    <scope>NUCLEOTIDE SEQUENCE [LARGE SCALE GENOMIC DNA]</scope>
    <source>
        <strain evidence="4">kw1407 / UAMH 11150</strain>
    </source>
</reference>